<dbReference type="Pfam" id="PF01850">
    <property type="entry name" value="PIN"/>
    <property type="match status" value="1"/>
</dbReference>
<organism evidence="2 3">
    <name type="scientific">Micavibrio aeruginosavorus</name>
    <dbReference type="NCBI Taxonomy" id="349221"/>
    <lineage>
        <taxon>Bacteria</taxon>
        <taxon>Pseudomonadati</taxon>
        <taxon>Bdellovibrionota</taxon>
        <taxon>Bdellovibrionia</taxon>
        <taxon>Bdellovibrionales</taxon>
        <taxon>Pseudobdellovibrionaceae</taxon>
        <taxon>Micavibrio</taxon>
    </lineage>
</organism>
<feature type="domain" description="PIN" evidence="1">
    <location>
        <begin position="23"/>
        <end position="118"/>
    </location>
</feature>
<dbReference type="SUPFAM" id="SSF88723">
    <property type="entry name" value="PIN domain-like"/>
    <property type="match status" value="1"/>
</dbReference>
<evidence type="ECO:0000313" key="2">
    <source>
        <dbReference type="EMBL" id="PZQ47870.1"/>
    </source>
</evidence>
<protein>
    <recommendedName>
        <fullName evidence="1">PIN domain-containing protein</fullName>
    </recommendedName>
</protein>
<evidence type="ECO:0000313" key="3">
    <source>
        <dbReference type="Proteomes" id="UP000249417"/>
    </source>
</evidence>
<proteinExistence type="predicted"/>
<dbReference type="EMBL" id="QFQB01000009">
    <property type="protein sequence ID" value="PZQ47870.1"/>
    <property type="molecule type" value="Genomic_DNA"/>
</dbReference>
<accession>A0A2W5Q904</accession>
<reference evidence="2 3" key="1">
    <citation type="submission" date="2017-08" db="EMBL/GenBank/DDBJ databases">
        <title>Infants hospitalized years apart are colonized by the same room-sourced microbial strains.</title>
        <authorList>
            <person name="Brooks B."/>
            <person name="Olm M.R."/>
            <person name="Firek B.A."/>
            <person name="Baker R."/>
            <person name="Thomas B.C."/>
            <person name="Morowitz M.J."/>
            <person name="Banfield J.F."/>
        </authorList>
    </citation>
    <scope>NUCLEOTIDE SEQUENCE [LARGE SCALE GENOMIC DNA]</scope>
    <source>
        <strain evidence="2">S2_005_002_R2_29</strain>
    </source>
</reference>
<comment type="caution">
    <text evidence="2">The sequence shown here is derived from an EMBL/GenBank/DDBJ whole genome shotgun (WGS) entry which is preliminary data.</text>
</comment>
<gene>
    <name evidence="2" type="ORF">DI551_02595</name>
</gene>
<dbReference type="Proteomes" id="UP000249417">
    <property type="component" value="Unassembled WGS sequence"/>
</dbReference>
<sequence length="145" mass="16501">MNIKEPENDGYSAGYSLWKDLSDGWIEGPYTNFIPAHAAFELEASVAKIKRKNGSMNPDFYILGPNEKIYDITLELFRKSSDFLRIGGFNLLTGQDLIFASIAYLENAYLVTKDRAFKTHVASHIKVIDLNDSKNNPIYRREFGI</sequence>
<evidence type="ECO:0000259" key="1">
    <source>
        <dbReference type="Pfam" id="PF01850"/>
    </source>
</evidence>
<dbReference type="AlphaFoldDB" id="A0A2W5Q904"/>
<name>A0A2W5Q904_9BACT</name>
<dbReference type="InterPro" id="IPR029060">
    <property type="entry name" value="PIN-like_dom_sf"/>
</dbReference>
<dbReference type="InterPro" id="IPR002716">
    <property type="entry name" value="PIN_dom"/>
</dbReference>